<gene>
    <name evidence="2" type="ORF">Q31a_51810</name>
</gene>
<dbReference type="KEGG" id="ahel:Q31a_51810"/>
<dbReference type="EMBL" id="CP036298">
    <property type="protein sequence ID" value="QDV26802.1"/>
    <property type="molecule type" value="Genomic_DNA"/>
</dbReference>
<sequence>MGVLTAAPRLPDEVVSEPRNAKPAILPRGTDTSPRQNKSYNREICERHERKRGQRRSSSSIRPHPLSRILRLSRLSFPRF</sequence>
<organism evidence="2 3">
    <name type="scientific">Aureliella helgolandensis</name>
    <dbReference type="NCBI Taxonomy" id="2527968"/>
    <lineage>
        <taxon>Bacteria</taxon>
        <taxon>Pseudomonadati</taxon>
        <taxon>Planctomycetota</taxon>
        <taxon>Planctomycetia</taxon>
        <taxon>Pirellulales</taxon>
        <taxon>Pirellulaceae</taxon>
        <taxon>Aureliella</taxon>
    </lineage>
</organism>
<dbReference type="Proteomes" id="UP000318017">
    <property type="component" value="Chromosome"/>
</dbReference>
<reference evidence="2 3" key="1">
    <citation type="submission" date="2019-02" db="EMBL/GenBank/DDBJ databases">
        <title>Deep-cultivation of Planctomycetes and their phenomic and genomic characterization uncovers novel biology.</title>
        <authorList>
            <person name="Wiegand S."/>
            <person name="Jogler M."/>
            <person name="Boedeker C."/>
            <person name="Pinto D."/>
            <person name="Vollmers J."/>
            <person name="Rivas-Marin E."/>
            <person name="Kohn T."/>
            <person name="Peeters S.H."/>
            <person name="Heuer A."/>
            <person name="Rast P."/>
            <person name="Oberbeckmann S."/>
            <person name="Bunk B."/>
            <person name="Jeske O."/>
            <person name="Meyerdierks A."/>
            <person name="Storesund J.E."/>
            <person name="Kallscheuer N."/>
            <person name="Luecker S."/>
            <person name="Lage O.M."/>
            <person name="Pohl T."/>
            <person name="Merkel B.J."/>
            <person name="Hornburger P."/>
            <person name="Mueller R.-W."/>
            <person name="Bruemmer F."/>
            <person name="Labrenz M."/>
            <person name="Spormann A.M."/>
            <person name="Op den Camp H."/>
            <person name="Overmann J."/>
            <person name="Amann R."/>
            <person name="Jetten M.S.M."/>
            <person name="Mascher T."/>
            <person name="Medema M.H."/>
            <person name="Devos D.P."/>
            <person name="Kaster A.-K."/>
            <person name="Ovreas L."/>
            <person name="Rohde M."/>
            <person name="Galperin M.Y."/>
            <person name="Jogler C."/>
        </authorList>
    </citation>
    <scope>NUCLEOTIDE SEQUENCE [LARGE SCALE GENOMIC DNA]</scope>
    <source>
        <strain evidence="2 3">Q31a</strain>
    </source>
</reference>
<feature type="compositionally biased region" description="Polar residues" evidence="1">
    <location>
        <begin position="30"/>
        <end position="39"/>
    </location>
</feature>
<name>A0A518GDX9_9BACT</name>
<feature type="region of interest" description="Disordered" evidence="1">
    <location>
        <begin position="1"/>
        <end position="68"/>
    </location>
</feature>
<evidence type="ECO:0000313" key="3">
    <source>
        <dbReference type="Proteomes" id="UP000318017"/>
    </source>
</evidence>
<keyword evidence="3" id="KW-1185">Reference proteome</keyword>
<dbReference type="AlphaFoldDB" id="A0A518GDX9"/>
<accession>A0A518GDX9</accession>
<proteinExistence type="predicted"/>
<protein>
    <submittedName>
        <fullName evidence="2">Uncharacterized protein</fullName>
    </submittedName>
</protein>
<evidence type="ECO:0000313" key="2">
    <source>
        <dbReference type="EMBL" id="QDV26802.1"/>
    </source>
</evidence>
<evidence type="ECO:0000256" key="1">
    <source>
        <dbReference type="SAM" id="MobiDB-lite"/>
    </source>
</evidence>